<dbReference type="KEGG" id="ehx:EMIHUDRAFT_120543"/>
<dbReference type="SUPFAM" id="SSF52058">
    <property type="entry name" value="L domain-like"/>
    <property type="match status" value="1"/>
</dbReference>
<dbReference type="InterPro" id="IPR011701">
    <property type="entry name" value="MFS"/>
</dbReference>
<dbReference type="PaxDb" id="2903-EOD10559"/>
<keyword evidence="3" id="KW-1003">Cell membrane</keyword>
<comment type="subcellular location">
    <subcellularLocation>
        <location evidence="1">Cell membrane</location>
        <topology evidence="1">Multi-pass membrane protein</topology>
    </subcellularLocation>
</comment>
<feature type="transmembrane region" description="Helical" evidence="4">
    <location>
        <begin position="272"/>
        <end position="291"/>
    </location>
</feature>
<evidence type="ECO:0000313" key="7">
    <source>
        <dbReference type="Proteomes" id="UP000013827"/>
    </source>
</evidence>
<feature type="transmembrane region" description="Helical" evidence="4">
    <location>
        <begin position="32"/>
        <end position="52"/>
    </location>
</feature>
<keyword evidence="4" id="KW-1133">Transmembrane helix</keyword>
<keyword evidence="4" id="KW-0472">Membrane</keyword>
<dbReference type="GO" id="GO:0005886">
    <property type="term" value="C:plasma membrane"/>
    <property type="evidence" value="ECO:0007669"/>
    <property type="project" value="UniProtKB-SubCell"/>
</dbReference>
<protein>
    <recommendedName>
        <fullName evidence="5">Major facilitator superfamily (MFS) profile domain-containing protein</fullName>
    </recommendedName>
</protein>
<feature type="transmembrane region" description="Helical" evidence="4">
    <location>
        <begin position="424"/>
        <end position="445"/>
    </location>
</feature>
<proteinExistence type="predicted"/>
<dbReference type="HOGENOM" id="CLU_316997_0_0_1"/>
<evidence type="ECO:0000256" key="2">
    <source>
        <dbReference type="ARBA" id="ARBA00022448"/>
    </source>
</evidence>
<dbReference type="PANTHER" id="PTHR43045:SF1">
    <property type="entry name" value="SHIKIMATE TRANSPORTER"/>
    <property type="match status" value="1"/>
</dbReference>
<evidence type="ECO:0000256" key="3">
    <source>
        <dbReference type="ARBA" id="ARBA00022475"/>
    </source>
</evidence>
<reference evidence="7" key="1">
    <citation type="journal article" date="2013" name="Nature">
        <title>Pan genome of the phytoplankton Emiliania underpins its global distribution.</title>
        <authorList>
            <person name="Read B.A."/>
            <person name="Kegel J."/>
            <person name="Klute M.J."/>
            <person name="Kuo A."/>
            <person name="Lefebvre S.C."/>
            <person name="Maumus F."/>
            <person name="Mayer C."/>
            <person name="Miller J."/>
            <person name="Monier A."/>
            <person name="Salamov A."/>
            <person name="Young J."/>
            <person name="Aguilar M."/>
            <person name="Claverie J.M."/>
            <person name="Frickenhaus S."/>
            <person name="Gonzalez K."/>
            <person name="Herman E.K."/>
            <person name="Lin Y.C."/>
            <person name="Napier J."/>
            <person name="Ogata H."/>
            <person name="Sarno A.F."/>
            <person name="Shmutz J."/>
            <person name="Schroeder D."/>
            <person name="de Vargas C."/>
            <person name="Verret F."/>
            <person name="von Dassow P."/>
            <person name="Valentin K."/>
            <person name="Van de Peer Y."/>
            <person name="Wheeler G."/>
            <person name="Dacks J.B."/>
            <person name="Delwiche C.F."/>
            <person name="Dyhrman S.T."/>
            <person name="Glockner G."/>
            <person name="John U."/>
            <person name="Richards T."/>
            <person name="Worden A.Z."/>
            <person name="Zhang X."/>
            <person name="Grigoriev I.V."/>
            <person name="Allen A.E."/>
            <person name="Bidle K."/>
            <person name="Borodovsky M."/>
            <person name="Bowler C."/>
            <person name="Brownlee C."/>
            <person name="Cock J.M."/>
            <person name="Elias M."/>
            <person name="Gladyshev V.N."/>
            <person name="Groth M."/>
            <person name="Guda C."/>
            <person name="Hadaegh A."/>
            <person name="Iglesias-Rodriguez M.D."/>
            <person name="Jenkins J."/>
            <person name="Jones B.M."/>
            <person name="Lawson T."/>
            <person name="Leese F."/>
            <person name="Lindquist E."/>
            <person name="Lobanov A."/>
            <person name="Lomsadze A."/>
            <person name="Malik S.B."/>
            <person name="Marsh M.E."/>
            <person name="Mackinder L."/>
            <person name="Mock T."/>
            <person name="Mueller-Roeber B."/>
            <person name="Pagarete A."/>
            <person name="Parker M."/>
            <person name="Probert I."/>
            <person name="Quesneville H."/>
            <person name="Raines C."/>
            <person name="Rensing S.A."/>
            <person name="Riano-Pachon D.M."/>
            <person name="Richier S."/>
            <person name="Rokitta S."/>
            <person name="Shiraiwa Y."/>
            <person name="Soanes D.M."/>
            <person name="van der Giezen M."/>
            <person name="Wahlund T.M."/>
            <person name="Williams B."/>
            <person name="Wilson W."/>
            <person name="Wolfe G."/>
            <person name="Wurch L.L."/>
        </authorList>
    </citation>
    <scope>NUCLEOTIDE SEQUENCE</scope>
</reference>
<dbReference type="Gene3D" id="1.20.1250.20">
    <property type="entry name" value="MFS general substrate transporter like domains"/>
    <property type="match status" value="1"/>
</dbReference>
<dbReference type="Pfam" id="PF00560">
    <property type="entry name" value="LRR_1"/>
    <property type="match status" value="2"/>
</dbReference>
<keyword evidence="2" id="KW-0813">Transport</keyword>
<feature type="transmembrane region" description="Helical" evidence="4">
    <location>
        <begin position="145"/>
        <end position="166"/>
    </location>
</feature>
<dbReference type="Pfam" id="PF07690">
    <property type="entry name" value="MFS_1"/>
    <property type="match status" value="1"/>
</dbReference>
<dbReference type="PROSITE" id="PS50850">
    <property type="entry name" value="MFS"/>
    <property type="match status" value="1"/>
</dbReference>
<evidence type="ECO:0000313" key="6">
    <source>
        <dbReference type="EnsemblProtists" id="EOD10559"/>
    </source>
</evidence>
<dbReference type="Proteomes" id="UP000013827">
    <property type="component" value="Unassembled WGS sequence"/>
</dbReference>
<reference evidence="6" key="2">
    <citation type="submission" date="2024-10" db="UniProtKB">
        <authorList>
            <consortium name="EnsemblProtists"/>
        </authorList>
    </citation>
    <scope>IDENTIFICATION</scope>
</reference>
<evidence type="ECO:0000256" key="4">
    <source>
        <dbReference type="SAM" id="Phobius"/>
    </source>
</evidence>
<organism evidence="6 7">
    <name type="scientific">Emiliania huxleyi (strain CCMP1516)</name>
    <dbReference type="NCBI Taxonomy" id="280463"/>
    <lineage>
        <taxon>Eukaryota</taxon>
        <taxon>Haptista</taxon>
        <taxon>Haptophyta</taxon>
        <taxon>Prymnesiophyceae</taxon>
        <taxon>Isochrysidales</taxon>
        <taxon>Noelaerhabdaceae</taxon>
        <taxon>Emiliania</taxon>
    </lineage>
</organism>
<dbReference type="GeneID" id="17256710"/>
<feature type="transmembrane region" description="Helical" evidence="4">
    <location>
        <begin position="178"/>
        <end position="198"/>
    </location>
</feature>
<dbReference type="STRING" id="2903.R1DPE1"/>
<evidence type="ECO:0000259" key="5">
    <source>
        <dbReference type="PROSITE" id="PS50850"/>
    </source>
</evidence>
<dbReference type="SUPFAM" id="SSF103473">
    <property type="entry name" value="MFS general substrate transporter"/>
    <property type="match status" value="1"/>
</dbReference>
<feature type="transmembrane region" description="Helical" evidence="4">
    <location>
        <begin position="334"/>
        <end position="353"/>
    </location>
</feature>
<name>A0A0D3IH24_EMIH1</name>
<feature type="transmembrane region" description="Helical" evidence="4">
    <location>
        <begin position="365"/>
        <end position="387"/>
    </location>
</feature>
<dbReference type="InterPro" id="IPR020846">
    <property type="entry name" value="MFS_dom"/>
</dbReference>
<keyword evidence="7" id="KW-1185">Reference proteome</keyword>
<dbReference type="RefSeq" id="XP_005762988.1">
    <property type="nucleotide sequence ID" value="XM_005762931.1"/>
</dbReference>
<dbReference type="eggNOG" id="ENOG502SJTM">
    <property type="taxonomic scope" value="Eukaryota"/>
</dbReference>
<accession>A0A0D3IH24</accession>
<dbReference type="PANTHER" id="PTHR43045">
    <property type="entry name" value="SHIKIMATE TRANSPORTER"/>
    <property type="match status" value="1"/>
</dbReference>
<dbReference type="InterPro" id="IPR032675">
    <property type="entry name" value="LRR_dom_sf"/>
</dbReference>
<evidence type="ECO:0000256" key="1">
    <source>
        <dbReference type="ARBA" id="ARBA00004651"/>
    </source>
</evidence>
<sequence length="920" mass="96883">MLGNMLEWLDFGIYGYSQSDISVQLFAGSETASWATFGLGYAFRPVGAFVLGKLSDAYSRKSSFLVAMLGMAFSTALMATIPAVCGEEGVTIDYCVGAVWKSAVPAVALRCVQGFSAGAAAGGINVIQSELWSTSDRKGALAQSVGVNNASGAAASMLSAAIVFGLRSVLGSETYAAWGWRLAFLAVVPPSMLASYLMHTSVPESNEFATTDDDVVVLKHNESIKNDVSDAVVNPAAPMRTTSVGPRLGSIYESSPKVPIPASTTMSRDPPWLVIVVSIYVQFAIAAYNNLNVSYAKEHYGVSVSTATLMQVVGKAVQVGMTPLAALLADLRGWYGACAFGGIMCSVLALPMMTASEFGGVISTWMLISVAFPIVSTVWILNAPLLATSIFPVETRSKGTSLVMATAAAISGFFPLALNEITNVYASGVVLAVVAALASCGILWLGRITALKHLVLHDNALSGSIPPLSGIPSLRYLQLSGNRLSGTIPPQLGDHLHLSSLDVSRNRLSGGIPAELANLRFCGMAATFGGSSYSYGAGDANAWLAPKQASQPPPPPPPPPPLQGAVAAEFSTHESGRADFRGKHGQMYAFFSAPGLAVNVKTEDNPDASFLLNKNHHHLEVDGSFITEVHIVALVGGKKRKAANSQVATASFWASELSEFNTGWRVVNGSCGGGGFSLGMGEKRRCEEPAPSRGTLAVGTEYPFTRMAVRGNNVYGRLSGPAHRLDMSFTAADSDTAALAMPHGLIGQSFSAPARREGKVDDYPLEGHFATRTPGLYEVSSPYATSEFTFSRFSQPLGEAVRPRGQHHGDRLALDENAVQCGAASEALTQCLRNHGLSLDPMLLVSEPSPQSDLCLPALHAYQRCGRDVLLVLELTRQGGCQAEVAAARRCNEAPSANCESAELAAMLCLQRGAASRPPD</sequence>
<feature type="transmembrane region" description="Helical" evidence="4">
    <location>
        <begin position="399"/>
        <end position="418"/>
    </location>
</feature>
<feature type="domain" description="Major facilitator superfamily (MFS) profile" evidence="5">
    <location>
        <begin position="1"/>
        <end position="453"/>
    </location>
</feature>
<feature type="transmembrane region" description="Helical" evidence="4">
    <location>
        <begin position="64"/>
        <end position="84"/>
    </location>
</feature>
<dbReference type="InterPro" id="IPR001611">
    <property type="entry name" value="Leu-rich_rpt"/>
</dbReference>
<dbReference type="AlphaFoldDB" id="A0A0D3IH24"/>
<dbReference type="Gene3D" id="3.80.10.10">
    <property type="entry name" value="Ribonuclease Inhibitor"/>
    <property type="match status" value="1"/>
</dbReference>
<dbReference type="EnsemblProtists" id="EOD10559">
    <property type="protein sequence ID" value="EOD10559"/>
    <property type="gene ID" value="EMIHUDRAFT_120543"/>
</dbReference>
<keyword evidence="4" id="KW-0812">Transmembrane</keyword>
<dbReference type="InterPro" id="IPR036259">
    <property type="entry name" value="MFS_trans_sf"/>
</dbReference>
<dbReference type="GO" id="GO:0022857">
    <property type="term" value="F:transmembrane transporter activity"/>
    <property type="evidence" value="ECO:0007669"/>
    <property type="project" value="InterPro"/>
</dbReference>